<comment type="caution">
    <text evidence="2">The sequence shown here is derived from an EMBL/GenBank/DDBJ whole genome shotgun (WGS) entry which is preliminary data.</text>
</comment>
<feature type="compositionally biased region" description="Basic residues" evidence="1">
    <location>
        <begin position="31"/>
        <end position="40"/>
    </location>
</feature>
<feature type="region of interest" description="Disordered" evidence="1">
    <location>
        <begin position="111"/>
        <end position="157"/>
    </location>
</feature>
<evidence type="ECO:0000313" key="3">
    <source>
        <dbReference type="Proteomes" id="UP001221757"/>
    </source>
</evidence>
<feature type="region of interest" description="Disordered" evidence="1">
    <location>
        <begin position="330"/>
        <end position="361"/>
    </location>
</feature>
<feature type="region of interest" description="Disordered" evidence="1">
    <location>
        <begin position="1"/>
        <end position="51"/>
    </location>
</feature>
<name>A0AAD7DDJ6_MYCRO</name>
<evidence type="ECO:0000256" key="1">
    <source>
        <dbReference type="SAM" id="MobiDB-lite"/>
    </source>
</evidence>
<organism evidence="2 3">
    <name type="scientific">Mycena rosella</name>
    <name type="common">Pink bonnet</name>
    <name type="synonym">Agaricus rosellus</name>
    <dbReference type="NCBI Taxonomy" id="1033263"/>
    <lineage>
        <taxon>Eukaryota</taxon>
        <taxon>Fungi</taxon>
        <taxon>Dikarya</taxon>
        <taxon>Basidiomycota</taxon>
        <taxon>Agaricomycotina</taxon>
        <taxon>Agaricomycetes</taxon>
        <taxon>Agaricomycetidae</taxon>
        <taxon>Agaricales</taxon>
        <taxon>Marasmiineae</taxon>
        <taxon>Mycenaceae</taxon>
        <taxon>Mycena</taxon>
    </lineage>
</organism>
<proteinExistence type="predicted"/>
<evidence type="ECO:0000313" key="2">
    <source>
        <dbReference type="EMBL" id="KAJ7688707.1"/>
    </source>
</evidence>
<feature type="compositionally biased region" description="Basic and acidic residues" evidence="1">
    <location>
        <begin position="41"/>
        <end position="51"/>
    </location>
</feature>
<feature type="compositionally biased region" description="Low complexity" evidence="1">
    <location>
        <begin position="346"/>
        <end position="361"/>
    </location>
</feature>
<sequence>MVQARVERAVPAGIGGRQGSNHISQGERCSGGRRRRARGRRGGDTVRGGEERAKCGGVEPLTIGVHRGSSSSGIMIDSDSITPDSDAAFTLHKVFYEAWQLSENYLHTARRESPTRPSPALASHAKSPHDLEAHAAIRGGDPRRRRGTARQAAQSSRARCALYADTNTSIDAPHTLCLYTDAPRSHTKPPLPSCYWLTPLHLRDASGATICGARQTNPTTACARAYSAGGAGSAAALGETAAATGRSTRETRNKGPLVVRRGVARRRRARAYGGCERLSFRWYCWDADAPRRRSVWGINAGVGVPVEAGSEAGDDCVVCRAGPRLLRVSPREPRGRGGFSHEMLERGSVARGSGAAGAEPS</sequence>
<dbReference type="EMBL" id="JARKIE010000077">
    <property type="protein sequence ID" value="KAJ7688707.1"/>
    <property type="molecule type" value="Genomic_DNA"/>
</dbReference>
<reference evidence="2" key="1">
    <citation type="submission" date="2023-03" db="EMBL/GenBank/DDBJ databases">
        <title>Massive genome expansion in bonnet fungi (Mycena s.s.) driven by repeated elements and novel gene families across ecological guilds.</title>
        <authorList>
            <consortium name="Lawrence Berkeley National Laboratory"/>
            <person name="Harder C.B."/>
            <person name="Miyauchi S."/>
            <person name="Viragh M."/>
            <person name="Kuo A."/>
            <person name="Thoen E."/>
            <person name="Andreopoulos B."/>
            <person name="Lu D."/>
            <person name="Skrede I."/>
            <person name="Drula E."/>
            <person name="Henrissat B."/>
            <person name="Morin E."/>
            <person name="Kohler A."/>
            <person name="Barry K."/>
            <person name="LaButti K."/>
            <person name="Morin E."/>
            <person name="Salamov A."/>
            <person name="Lipzen A."/>
            <person name="Mereny Z."/>
            <person name="Hegedus B."/>
            <person name="Baldrian P."/>
            <person name="Stursova M."/>
            <person name="Weitz H."/>
            <person name="Taylor A."/>
            <person name="Grigoriev I.V."/>
            <person name="Nagy L.G."/>
            <person name="Martin F."/>
            <person name="Kauserud H."/>
        </authorList>
    </citation>
    <scope>NUCLEOTIDE SEQUENCE</scope>
    <source>
        <strain evidence="2">CBHHK067</strain>
    </source>
</reference>
<dbReference type="Proteomes" id="UP001221757">
    <property type="component" value="Unassembled WGS sequence"/>
</dbReference>
<gene>
    <name evidence="2" type="ORF">B0H17DRAFT_1135468</name>
</gene>
<protein>
    <submittedName>
        <fullName evidence="2">Uncharacterized protein</fullName>
    </submittedName>
</protein>
<keyword evidence="3" id="KW-1185">Reference proteome</keyword>
<accession>A0AAD7DDJ6</accession>
<dbReference type="AlphaFoldDB" id="A0AAD7DDJ6"/>